<sequence>MAAGPLENGRQRYGDGAGLRLRKNRWRSADGYVGIPHRNQRREVFPMHTAALRLRSIREVLLPLMGFADWHEGVSAEGRPIWQRYIAKTDSWESRPMTPEEEAEAFWWCHPPY</sequence>
<evidence type="ECO:0000313" key="2">
    <source>
        <dbReference type="Proteomes" id="UP001597349"/>
    </source>
</evidence>
<dbReference type="Proteomes" id="UP001597349">
    <property type="component" value="Unassembled WGS sequence"/>
</dbReference>
<keyword evidence="2" id="KW-1185">Reference proteome</keyword>
<name>A0ABW4WKA6_9HYPH</name>
<reference evidence="2" key="1">
    <citation type="journal article" date="2019" name="Int. J. Syst. Evol. Microbiol.">
        <title>The Global Catalogue of Microorganisms (GCM) 10K type strain sequencing project: providing services to taxonomists for standard genome sequencing and annotation.</title>
        <authorList>
            <consortium name="The Broad Institute Genomics Platform"/>
            <consortium name="The Broad Institute Genome Sequencing Center for Infectious Disease"/>
            <person name="Wu L."/>
            <person name="Ma J."/>
        </authorList>
    </citation>
    <scope>NUCLEOTIDE SEQUENCE [LARGE SCALE GENOMIC DNA]</scope>
    <source>
        <strain evidence="2">CGMCC 1.16226</strain>
    </source>
</reference>
<organism evidence="1 2">
    <name type="scientific">Mesorhizobium calcicola</name>
    <dbReference type="NCBI Taxonomy" id="1300310"/>
    <lineage>
        <taxon>Bacteria</taxon>
        <taxon>Pseudomonadati</taxon>
        <taxon>Pseudomonadota</taxon>
        <taxon>Alphaproteobacteria</taxon>
        <taxon>Hyphomicrobiales</taxon>
        <taxon>Phyllobacteriaceae</taxon>
        <taxon>Mesorhizobium</taxon>
    </lineage>
</organism>
<gene>
    <name evidence="1" type="ORF">ACFSQT_29120</name>
</gene>
<dbReference type="EMBL" id="JBHUGY010000049">
    <property type="protein sequence ID" value="MFD2056995.1"/>
    <property type="molecule type" value="Genomic_DNA"/>
</dbReference>
<evidence type="ECO:0000313" key="1">
    <source>
        <dbReference type="EMBL" id="MFD2056995.1"/>
    </source>
</evidence>
<accession>A0ABW4WKA6</accession>
<protein>
    <submittedName>
        <fullName evidence="1">Uncharacterized protein</fullName>
    </submittedName>
</protein>
<proteinExistence type="predicted"/>
<comment type="caution">
    <text evidence="1">The sequence shown here is derived from an EMBL/GenBank/DDBJ whole genome shotgun (WGS) entry which is preliminary data.</text>
</comment>
<dbReference type="RefSeq" id="WP_379024627.1">
    <property type="nucleotide sequence ID" value="NZ_JBHUGY010000049.1"/>
</dbReference>